<name>A0A7C9EYR6_OPUST</name>
<dbReference type="EMBL" id="GISG01258566">
    <property type="protein sequence ID" value="MBA4673288.1"/>
    <property type="molecule type" value="Transcribed_RNA"/>
</dbReference>
<accession>A0A7C9EYR6</accession>
<reference evidence="1" key="2">
    <citation type="submission" date="2020-07" db="EMBL/GenBank/DDBJ databases">
        <authorList>
            <person name="Vera ALvarez R."/>
            <person name="Arias-Moreno D.M."/>
            <person name="Jimenez-Jacinto V."/>
            <person name="Jimenez-Bremont J.F."/>
            <person name="Swaminathan K."/>
            <person name="Moose S.P."/>
            <person name="Guerrero-Gonzalez M.L."/>
            <person name="Marino-Ramirez L."/>
            <person name="Landsman D."/>
            <person name="Rodriguez-Kessler M."/>
            <person name="Delgado-Sanchez P."/>
        </authorList>
    </citation>
    <scope>NUCLEOTIDE SEQUENCE</scope>
    <source>
        <tissue evidence="1">Cladode</tissue>
    </source>
</reference>
<sequence>MRHSGFFLCIVSPGITSVSISSFFIPSGNSQSKEYNKLASVSSTVDKPRNMPGHALFPAPKGINSKFCPLKPTELSMNLSGMNTSGFFQYLGSRPTAHAFTNTKL</sequence>
<evidence type="ECO:0000313" key="1">
    <source>
        <dbReference type="EMBL" id="MBA4673288.1"/>
    </source>
</evidence>
<dbReference type="EMBL" id="GISG01258571">
    <property type="protein sequence ID" value="MBA4673291.1"/>
    <property type="molecule type" value="Transcribed_RNA"/>
</dbReference>
<organism evidence="1">
    <name type="scientific">Opuntia streptacantha</name>
    <name type="common">Prickly pear cactus</name>
    <name type="synonym">Opuntia cardona</name>
    <dbReference type="NCBI Taxonomy" id="393608"/>
    <lineage>
        <taxon>Eukaryota</taxon>
        <taxon>Viridiplantae</taxon>
        <taxon>Streptophyta</taxon>
        <taxon>Embryophyta</taxon>
        <taxon>Tracheophyta</taxon>
        <taxon>Spermatophyta</taxon>
        <taxon>Magnoliopsida</taxon>
        <taxon>eudicotyledons</taxon>
        <taxon>Gunneridae</taxon>
        <taxon>Pentapetalae</taxon>
        <taxon>Caryophyllales</taxon>
        <taxon>Cactineae</taxon>
        <taxon>Cactaceae</taxon>
        <taxon>Opuntioideae</taxon>
        <taxon>Opuntia</taxon>
    </lineage>
</organism>
<proteinExistence type="predicted"/>
<dbReference type="AlphaFoldDB" id="A0A7C9EYR6"/>
<reference evidence="1" key="1">
    <citation type="journal article" date="2013" name="J. Plant Res.">
        <title>Effect of fungi and light on seed germination of three Opuntia species from semiarid lands of central Mexico.</title>
        <authorList>
            <person name="Delgado-Sanchez P."/>
            <person name="Jimenez-Bremont J.F."/>
            <person name="Guerrero-Gonzalez Mde L."/>
            <person name="Flores J."/>
        </authorList>
    </citation>
    <scope>NUCLEOTIDE SEQUENCE</scope>
    <source>
        <tissue evidence="1">Cladode</tissue>
    </source>
</reference>
<protein>
    <submittedName>
        <fullName evidence="1">Uncharacterized protein</fullName>
    </submittedName>
</protein>